<keyword evidence="2" id="KW-0472">Membrane</keyword>
<sequence>MSRWDTLPLNARVANPTYYPQNAAAEMSSVQQNQQIALVAGAGPDEVYQHGTIGAFLRQELEGAFSSFIRCVYQAKRVSNNTVTLVCERDQGCCEHGCCPKDQHWMTGVYVLLAFVLLVFVVGTVLMIVCYQRSKNKQRKEQQQAMEYSGYASSQTRAPCSEAYAPDFPRLTRRAVLGTGRQQAGCQCRCQLETTPDVGRNNAREASEAIQCRFFIPGTALDLYCQGDSPHFGEKGLNHTPHPPCSPDFAPSSSLPNHEEHMRD</sequence>
<evidence type="ECO:0000256" key="2">
    <source>
        <dbReference type="SAM" id="Phobius"/>
    </source>
</evidence>
<evidence type="ECO:0008006" key="5">
    <source>
        <dbReference type="Google" id="ProtNLM"/>
    </source>
</evidence>
<dbReference type="AlphaFoldDB" id="A0AAD5QXH1"/>
<reference evidence="3" key="1">
    <citation type="submission" date="2021-06" db="EMBL/GenBank/DDBJ databases">
        <title>Parelaphostrongylus tenuis whole genome reference sequence.</title>
        <authorList>
            <person name="Garwood T.J."/>
            <person name="Larsen P.A."/>
            <person name="Fountain-Jones N.M."/>
            <person name="Garbe J.R."/>
            <person name="Macchietto M.G."/>
            <person name="Kania S.A."/>
            <person name="Gerhold R.W."/>
            <person name="Richards J.E."/>
            <person name="Wolf T.M."/>
        </authorList>
    </citation>
    <scope>NUCLEOTIDE SEQUENCE</scope>
    <source>
        <strain evidence="3">MNPRO001-30</strain>
        <tissue evidence="3">Meninges</tissue>
    </source>
</reference>
<evidence type="ECO:0000313" key="4">
    <source>
        <dbReference type="Proteomes" id="UP001196413"/>
    </source>
</evidence>
<dbReference type="Proteomes" id="UP001196413">
    <property type="component" value="Unassembled WGS sequence"/>
</dbReference>
<accession>A0AAD5QXH1</accession>
<gene>
    <name evidence="3" type="ORF">KIN20_023766</name>
</gene>
<evidence type="ECO:0000256" key="1">
    <source>
        <dbReference type="SAM" id="MobiDB-lite"/>
    </source>
</evidence>
<organism evidence="3 4">
    <name type="scientific">Parelaphostrongylus tenuis</name>
    <name type="common">Meningeal worm</name>
    <dbReference type="NCBI Taxonomy" id="148309"/>
    <lineage>
        <taxon>Eukaryota</taxon>
        <taxon>Metazoa</taxon>
        <taxon>Ecdysozoa</taxon>
        <taxon>Nematoda</taxon>
        <taxon>Chromadorea</taxon>
        <taxon>Rhabditida</taxon>
        <taxon>Rhabditina</taxon>
        <taxon>Rhabditomorpha</taxon>
        <taxon>Strongyloidea</taxon>
        <taxon>Metastrongylidae</taxon>
        <taxon>Parelaphostrongylus</taxon>
    </lineage>
</organism>
<keyword evidence="2" id="KW-1133">Transmembrane helix</keyword>
<feature type="transmembrane region" description="Helical" evidence="2">
    <location>
        <begin position="110"/>
        <end position="131"/>
    </location>
</feature>
<name>A0AAD5QXH1_PARTN</name>
<feature type="region of interest" description="Disordered" evidence="1">
    <location>
        <begin position="235"/>
        <end position="264"/>
    </location>
</feature>
<protein>
    <recommendedName>
        <fullName evidence="5">CX domain-containing protein</fullName>
    </recommendedName>
</protein>
<comment type="caution">
    <text evidence="3">The sequence shown here is derived from an EMBL/GenBank/DDBJ whole genome shotgun (WGS) entry which is preliminary data.</text>
</comment>
<proteinExistence type="predicted"/>
<dbReference type="EMBL" id="JAHQIW010004804">
    <property type="protein sequence ID" value="KAJ1363821.1"/>
    <property type="molecule type" value="Genomic_DNA"/>
</dbReference>
<keyword evidence="4" id="KW-1185">Reference proteome</keyword>
<evidence type="ECO:0000313" key="3">
    <source>
        <dbReference type="EMBL" id="KAJ1363821.1"/>
    </source>
</evidence>
<keyword evidence="2" id="KW-0812">Transmembrane</keyword>